<dbReference type="InterPro" id="IPR036388">
    <property type="entry name" value="WH-like_DNA-bd_sf"/>
</dbReference>
<dbReference type="Gene3D" id="1.10.10.10">
    <property type="entry name" value="Winged helix-like DNA-binding domain superfamily/Winged helix DNA-binding domain"/>
    <property type="match status" value="1"/>
</dbReference>
<dbReference type="PANTHER" id="PTHR43133">
    <property type="entry name" value="RNA POLYMERASE ECF-TYPE SIGMA FACTO"/>
    <property type="match status" value="1"/>
</dbReference>
<evidence type="ECO:0000256" key="1">
    <source>
        <dbReference type="ARBA" id="ARBA00010641"/>
    </source>
</evidence>
<evidence type="ECO:0000256" key="3">
    <source>
        <dbReference type="ARBA" id="ARBA00023082"/>
    </source>
</evidence>
<evidence type="ECO:0000259" key="6">
    <source>
        <dbReference type="Pfam" id="PF04542"/>
    </source>
</evidence>
<proteinExistence type="inferred from homology"/>
<name>A0A4U3LUD2_9ACTN</name>
<keyword evidence="3" id="KW-0731">Sigma factor</keyword>
<dbReference type="GO" id="GO:0003677">
    <property type="term" value="F:DNA binding"/>
    <property type="evidence" value="ECO:0007669"/>
    <property type="project" value="UniProtKB-KW"/>
</dbReference>
<evidence type="ECO:0000256" key="4">
    <source>
        <dbReference type="ARBA" id="ARBA00023125"/>
    </source>
</evidence>
<keyword evidence="8" id="KW-1185">Reference proteome</keyword>
<dbReference type="InterPro" id="IPR007627">
    <property type="entry name" value="RNA_pol_sigma70_r2"/>
</dbReference>
<reference evidence="7 8" key="1">
    <citation type="submission" date="2019-04" db="EMBL/GenBank/DDBJ databases">
        <title>Kribbella sp. NEAU-THZ 27 nov., a novel actinomycete isolated from soil.</title>
        <authorList>
            <person name="Duan L."/>
        </authorList>
    </citation>
    <scope>NUCLEOTIDE SEQUENCE [LARGE SCALE GENOMIC DNA]</scope>
    <source>
        <strain evidence="8">NEAU-THZ27</strain>
    </source>
</reference>
<dbReference type="Gene3D" id="1.10.1740.10">
    <property type="match status" value="1"/>
</dbReference>
<evidence type="ECO:0000256" key="5">
    <source>
        <dbReference type="ARBA" id="ARBA00023163"/>
    </source>
</evidence>
<dbReference type="InterPro" id="IPR013324">
    <property type="entry name" value="RNA_pol_sigma_r3/r4-like"/>
</dbReference>
<dbReference type="InterPro" id="IPR013325">
    <property type="entry name" value="RNA_pol_sigma_r2"/>
</dbReference>
<evidence type="ECO:0000256" key="2">
    <source>
        <dbReference type="ARBA" id="ARBA00023015"/>
    </source>
</evidence>
<dbReference type="PANTHER" id="PTHR43133:SF8">
    <property type="entry name" value="RNA POLYMERASE SIGMA FACTOR HI_1459-RELATED"/>
    <property type="match status" value="1"/>
</dbReference>
<sequence length="253" mass="28349">MAGQRPQRPDLGRVDATRPAVRRQLVDRAGPAHFVENRSRRAGERRRVLKRRTNFVLAFPRGEFVTAVLEGSGVARSEAATFVIEAAAGDQGAWSRLVDHYARLVWAVTRSFRLSDSDAADVSQMVWLRLLEHINRVDPERVGAWLVVTTRRECLRVLAFRKRVLLTYEATAFEDVAGDQPELDYDLLAGERADDVRRALESLPDRWQQLLGMLMADPPAPYAEISATIGIPIGSIGPIRGRCLEKLRLLLAS</sequence>
<dbReference type="EMBL" id="SZPZ01000002">
    <property type="protein sequence ID" value="TKK79392.1"/>
    <property type="molecule type" value="Genomic_DNA"/>
</dbReference>
<accession>A0A4U3LUD2</accession>
<dbReference type="GO" id="GO:0016987">
    <property type="term" value="F:sigma factor activity"/>
    <property type="evidence" value="ECO:0007669"/>
    <property type="project" value="UniProtKB-KW"/>
</dbReference>
<dbReference type="AlphaFoldDB" id="A0A4U3LUD2"/>
<keyword evidence="5" id="KW-0804">Transcription</keyword>
<evidence type="ECO:0000313" key="8">
    <source>
        <dbReference type="Proteomes" id="UP000305836"/>
    </source>
</evidence>
<keyword evidence="2" id="KW-0805">Transcription regulation</keyword>
<protein>
    <submittedName>
        <fullName evidence="7">Sigma-70 family RNA polymerase sigma factor</fullName>
    </submittedName>
</protein>
<keyword evidence="4" id="KW-0238">DNA-binding</keyword>
<comment type="similarity">
    <text evidence="1">Belongs to the sigma-70 factor family. ECF subfamily.</text>
</comment>
<dbReference type="Pfam" id="PF04542">
    <property type="entry name" value="Sigma70_r2"/>
    <property type="match status" value="1"/>
</dbReference>
<organism evidence="7 8">
    <name type="scientific">Kribbella jiaozuonensis</name>
    <dbReference type="NCBI Taxonomy" id="2575441"/>
    <lineage>
        <taxon>Bacteria</taxon>
        <taxon>Bacillati</taxon>
        <taxon>Actinomycetota</taxon>
        <taxon>Actinomycetes</taxon>
        <taxon>Propionibacteriales</taxon>
        <taxon>Kribbellaceae</taxon>
        <taxon>Kribbella</taxon>
    </lineage>
</organism>
<dbReference type="OrthoDB" id="8611574at2"/>
<evidence type="ECO:0000313" key="7">
    <source>
        <dbReference type="EMBL" id="TKK79392.1"/>
    </source>
</evidence>
<dbReference type="InterPro" id="IPR039425">
    <property type="entry name" value="RNA_pol_sigma-70-like"/>
</dbReference>
<dbReference type="SUPFAM" id="SSF88659">
    <property type="entry name" value="Sigma3 and sigma4 domains of RNA polymerase sigma factors"/>
    <property type="match status" value="1"/>
</dbReference>
<feature type="domain" description="RNA polymerase sigma-70 region 2" evidence="6">
    <location>
        <begin position="97"/>
        <end position="163"/>
    </location>
</feature>
<dbReference type="NCBIfam" id="TIGR02937">
    <property type="entry name" value="sigma70-ECF"/>
    <property type="match status" value="1"/>
</dbReference>
<dbReference type="InterPro" id="IPR014284">
    <property type="entry name" value="RNA_pol_sigma-70_dom"/>
</dbReference>
<gene>
    <name evidence="7" type="ORF">FDA38_13325</name>
</gene>
<dbReference type="SUPFAM" id="SSF88946">
    <property type="entry name" value="Sigma2 domain of RNA polymerase sigma factors"/>
    <property type="match status" value="1"/>
</dbReference>
<dbReference type="Proteomes" id="UP000305836">
    <property type="component" value="Unassembled WGS sequence"/>
</dbReference>
<dbReference type="GO" id="GO:0006352">
    <property type="term" value="P:DNA-templated transcription initiation"/>
    <property type="evidence" value="ECO:0007669"/>
    <property type="project" value="InterPro"/>
</dbReference>
<comment type="caution">
    <text evidence="7">The sequence shown here is derived from an EMBL/GenBank/DDBJ whole genome shotgun (WGS) entry which is preliminary data.</text>
</comment>